<dbReference type="PANTHER" id="PTHR30203">
    <property type="entry name" value="OUTER MEMBRANE CATION EFFLUX PROTEIN"/>
    <property type="match status" value="1"/>
</dbReference>
<dbReference type="Gene3D" id="2.20.200.10">
    <property type="entry name" value="Outer membrane efflux proteins (OEP)"/>
    <property type="match status" value="1"/>
</dbReference>
<keyword evidence="5" id="KW-1185">Reference proteome</keyword>
<dbReference type="SUPFAM" id="SSF56954">
    <property type="entry name" value="Outer membrane efflux proteins (OEP)"/>
    <property type="match status" value="1"/>
</dbReference>
<accession>A0A1X7LP46</accession>
<dbReference type="NCBIfam" id="TIGR01845">
    <property type="entry name" value="outer_NodT"/>
    <property type="match status" value="1"/>
</dbReference>
<evidence type="ECO:0000313" key="5">
    <source>
        <dbReference type="Proteomes" id="UP000193228"/>
    </source>
</evidence>
<reference evidence="5" key="1">
    <citation type="submission" date="2017-04" db="EMBL/GenBank/DDBJ databases">
        <authorList>
            <person name="Varghese N."/>
            <person name="Submissions S."/>
        </authorList>
    </citation>
    <scope>NUCLEOTIDE SEQUENCE [LARGE SCALE GENOMIC DNA]</scope>
    <source>
        <strain evidence="5">LMG 29540</strain>
    </source>
</reference>
<dbReference type="EMBL" id="FXAT01000007">
    <property type="protein sequence ID" value="SMG55113.1"/>
    <property type="molecule type" value="Genomic_DNA"/>
</dbReference>
<dbReference type="InterPro" id="IPR010131">
    <property type="entry name" value="MdtP/NodT-like"/>
</dbReference>
<keyword evidence="2" id="KW-0812">Transmembrane</keyword>
<feature type="region of interest" description="Disordered" evidence="3">
    <location>
        <begin position="541"/>
        <end position="593"/>
    </location>
</feature>
<sequence length="593" mass="61417">MTMKTSMRRLTPRGWASRAGGVRRAVGDIVGDVVGDVIRDMVRGAVRHVGRAGSFRPPAAATLAVAMLALLNAGCMVGPDYHRPQVRVPATFSELAGWTEAEPNASGPKGTWWTAFNDPLINELEPLVAVSNQTVRADYANYQQALAEVRAAHASLFPTISATGSATRERASSGTLSNAANIANAGSLEGDVSWAPDIWGQVRRTVEENAATAQSTEATLAYATLSEQVALATAIIELRTSDANIDLLQQTVVAYQHFLDVVTEQDKAGTIAPSDVITARTQLNTAKSDLIALGVARAQYAHAIAVLVGKNPEELSVTHSTAMPVLPSMPVGVPSTLLERRPDIAAAERKMAAQNAAIGVEVSAYYPQISLSGAAGFTQSPLSGLLKVANYVWSLGGSATQTLFDGGLRSADVDAAKAAYDSAVASYRGTVLTAFQNVEDDLSGLRILAEQADVLETAVRDADRGAEIAFNEYLAGTVDYTTVATAQATALSTRQTALSVQESRLLDAASLFGDLGGGWSADELHDPRSASARAAARAGAANAASAAEPTSAPTAAPTSVPTVAPAAAQTGNTAASTSASTSGSARNSAEKLQ</sequence>
<dbReference type="PANTHER" id="PTHR30203:SF33">
    <property type="entry name" value="BLR4455 PROTEIN"/>
    <property type="match status" value="1"/>
</dbReference>
<keyword evidence="2" id="KW-0564">Palmitate</keyword>
<dbReference type="STRING" id="1515439.SAMN06265784_107123"/>
<dbReference type="InterPro" id="IPR003423">
    <property type="entry name" value="OMP_efflux"/>
</dbReference>
<dbReference type="GO" id="GO:0005886">
    <property type="term" value="C:plasma membrane"/>
    <property type="evidence" value="ECO:0007669"/>
    <property type="project" value="UniProtKB-SubCell"/>
</dbReference>
<evidence type="ECO:0000313" key="4">
    <source>
        <dbReference type="EMBL" id="SMG55113.1"/>
    </source>
</evidence>
<dbReference type="AlphaFoldDB" id="A0A1X7LP46"/>
<dbReference type="Gene3D" id="1.20.1600.10">
    <property type="entry name" value="Outer membrane efflux proteins (OEP)"/>
    <property type="match status" value="1"/>
</dbReference>
<feature type="compositionally biased region" description="Low complexity" evidence="3">
    <location>
        <begin position="541"/>
        <end position="587"/>
    </location>
</feature>
<dbReference type="Pfam" id="PF02321">
    <property type="entry name" value="OEP"/>
    <property type="match status" value="2"/>
</dbReference>
<keyword evidence="2 4" id="KW-0449">Lipoprotein</keyword>
<evidence type="ECO:0000256" key="3">
    <source>
        <dbReference type="SAM" id="MobiDB-lite"/>
    </source>
</evidence>
<protein>
    <submittedName>
        <fullName evidence="4">Efflux transporter, outer membrane factor (OMF) lipoprotein, NodT family</fullName>
    </submittedName>
</protein>
<evidence type="ECO:0000256" key="1">
    <source>
        <dbReference type="ARBA" id="ARBA00007613"/>
    </source>
</evidence>
<name>A0A1X7LP46_9BURK</name>
<organism evidence="4 5">
    <name type="scientific">Paraburkholderia susongensis</name>
    <dbReference type="NCBI Taxonomy" id="1515439"/>
    <lineage>
        <taxon>Bacteria</taxon>
        <taxon>Pseudomonadati</taxon>
        <taxon>Pseudomonadota</taxon>
        <taxon>Betaproteobacteria</taxon>
        <taxon>Burkholderiales</taxon>
        <taxon>Burkholderiaceae</taxon>
        <taxon>Paraburkholderia</taxon>
    </lineage>
</organism>
<proteinExistence type="inferred from homology"/>
<comment type="similarity">
    <text evidence="1 2">Belongs to the outer membrane factor (OMF) (TC 1.B.17) family.</text>
</comment>
<evidence type="ECO:0000256" key="2">
    <source>
        <dbReference type="RuleBase" id="RU362097"/>
    </source>
</evidence>
<keyword evidence="2" id="KW-1134">Transmembrane beta strand</keyword>
<comment type="subcellular location">
    <subcellularLocation>
        <location evidence="2">Cell membrane</location>
        <topology evidence="2">Lipid-anchor</topology>
    </subcellularLocation>
</comment>
<gene>
    <name evidence="4" type="ORF">SAMN06265784_107123</name>
</gene>
<dbReference type="GO" id="GO:0015562">
    <property type="term" value="F:efflux transmembrane transporter activity"/>
    <property type="evidence" value="ECO:0007669"/>
    <property type="project" value="InterPro"/>
</dbReference>
<keyword evidence="2" id="KW-0472">Membrane</keyword>
<dbReference type="Proteomes" id="UP000193228">
    <property type="component" value="Unassembled WGS sequence"/>
</dbReference>